<reference evidence="1" key="1">
    <citation type="submission" date="2023-06" db="EMBL/GenBank/DDBJ databases">
        <title>Genomic analysis of the entomopathogenic nematode Steinernema hermaphroditum.</title>
        <authorList>
            <person name="Schwarz E.M."/>
            <person name="Heppert J.K."/>
            <person name="Baniya A."/>
            <person name="Schwartz H.T."/>
            <person name="Tan C.-H."/>
            <person name="Antoshechkin I."/>
            <person name="Sternberg P.W."/>
            <person name="Goodrich-Blair H."/>
            <person name="Dillman A.R."/>
        </authorList>
    </citation>
    <scope>NUCLEOTIDE SEQUENCE</scope>
    <source>
        <strain evidence="1">PS9179</strain>
        <tissue evidence="1">Whole animal</tissue>
    </source>
</reference>
<dbReference type="Gene3D" id="3.30.740.10">
    <property type="entry name" value="Protein Inhibitor Of Neuronal Nitric Oxide Synthase"/>
    <property type="match status" value="1"/>
</dbReference>
<evidence type="ECO:0000313" key="1">
    <source>
        <dbReference type="EMBL" id="KAK0393668.1"/>
    </source>
</evidence>
<proteinExistence type="predicted"/>
<dbReference type="GO" id="GO:0007017">
    <property type="term" value="P:microtubule-based process"/>
    <property type="evidence" value="ECO:0007669"/>
    <property type="project" value="InterPro"/>
</dbReference>
<dbReference type="SUPFAM" id="SSF54648">
    <property type="entry name" value="DLC"/>
    <property type="match status" value="1"/>
</dbReference>
<name>A0AA39GU89_9BILA</name>
<gene>
    <name evidence="1" type="ORF">QR680_000344</name>
</gene>
<accession>A0AA39GU89</accession>
<dbReference type="InterPro" id="IPR037177">
    <property type="entry name" value="DLC_sf"/>
</dbReference>
<dbReference type="Pfam" id="PF01221">
    <property type="entry name" value="Dynein_light"/>
    <property type="match status" value="1"/>
</dbReference>
<dbReference type="AlphaFoldDB" id="A0AA39GU89"/>
<evidence type="ECO:0000313" key="2">
    <source>
        <dbReference type="Proteomes" id="UP001175271"/>
    </source>
</evidence>
<organism evidence="1 2">
    <name type="scientific">Steinernema hermaphroditum</name>
    <dbReference type="NCBI Taxonomy" id="289476"/>
    <lineage>
        <taxon>Eukaryota</taxon>
        <taxon>Metazoa</taxon>
        <taxon>Ecdysozoa</taxon>
        <taxon>Nematoda</taxon>
        <taxon>Chromadorea</taxon>
        <taxon>Rhabditida</taxon>
        <taxon>Tylenchina</taxon>
        <taxon>Panagrolaimomorpha</taxon>
        <taxon>Strongyloidoidea</taxon>
        <taxon>Steinernematidae</taxon>
        <taxon>Steinernema</taxon>
    </lineage>
</organism>
<comment type="caution">
    <text evidence="1">The sequence shown here is derived from an EMBL/GenBank/DDBJ whole genome shotgun (WGS) entry which is preliminary data.</text>
</comment>
<dbReference type="GO" id="GO:0045505">
    <property type="term" value="F:dynein intermediate chain binding"/>
    <property type="evidence" value="ECO:0007669"/>
    <property type="project" value="TreeGrafter"/>
</dbReference>
<dbReference type="InterPro" id="IPR001372">
    <property type="entry name" value="Dynein_light_chain_typ-1/2"/>
</dbReference>
<dbReference type="PANTHER" id="PTHR11886:SF35">
    <property type="entry name" value="DYNEIN LIGHT CHAIN"/>
    <property type="match status" value="1"/>
</dbReference>
<evidence type="ECO:0008006" key="3">
    <source>
        <dbReference type="Google" id="ProtNLM"/>
    </source>
</evidence>
<dbReference type="Proteomes" id="UP001175271">
    <property type="component" value="Unassembled WGS sequence"/>
</dbReference>
<dbReference type="EMBL" id="JAUCMV010000005">
    <property type="protein sequence ID" value="KAK0393668.1"/>
    <property type="molecule type" value="Genomic_DNA"/>
</dbReference>
<dbReference type="PANTHER" id="PTHR11886">
    <property type="entry name" value="DYNEIN LIGHT CHAIN"/>
    <property type="match status" value="1"/>
</dbReference>
<keyword evidence="2" id="KW-1185">Reference proteome</keyword>
<sequence>MNRWKFRRISGRSSGGTVDITAVAAKIAKTTDSKAALNHSTLNRSNTQQHSTAGEVQPDMNIATYIKKEFDKKFGPKWHCIPGRELGSYITRNREGKDRFQETAGISYRMNGVEKSKSYRCSRGSSSGFLTERHVRSLDAAQPRHNNINCLTGIGTSATAGPENVIYIEASSNWSESSPVRTIWKLPVDNMLEPYEEVVYDS</sequence>
<protein>
    <recommendedName>
        <fullName evidence="3">Dynein light chain</fullName>
    </recommendedName>
</protein>
<dbReference type="GO" id="GO:0005868">
    <property type="term" value="C:cytoplasmic dynein complex"/>
    <property type="evidence" value="ECO:0007669"/>
    <property type="project" value="TreeGrafter"/>
</dbReference>